<sequence>MSDPVVDWLLDSDPAIRWQVLRDLLDRPEAEWRAERARVETDGWGARLLALEGPDGQWAGGAFLPDGFTRQLWDAEGQPWTATSHVLTQLRELGLDPSSRAARRIVALLSDGPNWWPGAPFWGGETEECINGRLVADGAYLGVDMSALADRLVGERLADGGWNCERVEGSVRSSFDTTINVLDGLRELELATGGTAASREARGTGEEFLLERTLFRRLSTGEPADPDYLSFAHPRRWHYDVLRGLDHFRRASALDGRPDPRLAEAVEVVRRRRTPDGVWLLDRTPRGRVWFDVDEGVGRPSRWLTLDAMRVLRWWDAEA</sequence>
<dbReference type="SUPFAM" id="SSF48239">
    <property type="entry name" value="Terpenoid cyclases/Protein prenyltransferases"/>
    <property type="match status" value="1"/>
</dbReference>
<dbReference type="EMBL" id="JAUCGQ010000001">
    <property type="protein sequence ID" value="MDM7853775.1"/>
    <property type="molecule type" value="Genomic_DNA"/>
</dbReference>
<gene>
    <name evidence="1" type="ORF">QRT04_02430</name>
</gene>
<protein>
    <recommendedName>
        <fullName evidence="3">Squalene cyclase</fullName>
    </recommendedName>
</protein>
<dbReference type="InterPro" id="IPR008930">
    <property type="entry name" value="Terpenoid_cyclase/PrenylTrfase"/>
</dbReference>
<organism evidence="1 2">
    <name type="scientific">Cellulomonas alba</name>
    <dbReference type="NCBI Taxonomy" id="3053467"/>
    <lineage>
        <taxon>Bacteria</taxon>
        <taxon>Bacillati</taxon>
        <taxon>Actinomycetota</taxon>
        <taxon>Actinomycetes</taxon>
        <taxon>Micrococcales</taxon>
        <taxon>Cellulomonadaceae</taxon>
        <taxon>Cellulomonas</taxon>
    </lineage>
</organism>
<name>A0ABT7SC65_9CELL</name>
<comment type="caution">
    <text evidence="1">The sequence shown here is derived from an EMBL/GenBank/DDBJ whole genome shotgun (WGS) entry which is preliminary data.</text>
</comment>
<evidence type="ECO:0008006" key="3">
    <source>
        <dbReference type="Google" id="ProtNLM"/>
    </source>
</evidence>
<evidence type="ECO:0000313" key="2">
    <source>
        <dbReference type="Proteomes" id="UP001529338"/>
    </source>
</evidence>
<dbReference type="RefSeq" id="WP_289453293.1">
    <property type="nucleotide sequence ID" value="NZ_JAUCGQ010000001.1"/>
</dbReference>
<keyword evidence="2" id="KW-1185">Reference proteome</keyword>
<accession>A0ABT7SC65</accession>
<dbReference type="Proteomes" id="UP001529338">
    <property type="component" value="Unassembled WGS sequence"/>
</dbReference>
<evidence type="ECO:0000313" key="1">
    <source>
        <dbReference type="EMBL" id="MDM7853775.1"/>
    </source>
</evidence>
<proteinExistence type="predicted"/>
<reference evidence="1 2" key="1">
    <citation type="submission" date="2023-06" db="EMBL/GenBank/DDBJ databases">
        <title>Cellulomonas sp. MW4 Whole genome sequence.</title>
        <authorList>
            <person name="Park S."/>
        </authorList>
    </citation>
    <scope>NUCLEOTIDE SEQUENCE [LARGE SCALE GENOMIC DNA]</scope>
    <source>
        <strain evidence="1 2">MW4</strain>
    </source>
</reference>